<evidence type="ECO:0000313" key="8">
    <source>
        <dbReference type="EMBL" id="HGW94643.1"/>
    </source>
</evidence>
<dbReference type="NCBIfam" id="TIGR00188">
    <property type="entry name" value="rnpA"/>
    <property type="match status" value="1"/>
</dbReference>
<dbReference type="EMBL" id="DSRD01000638">
    <property type="protein sequence ID" value="HGW94643.1"/>
    <property type="molecule type" value="Genomic_DNA"/>
</dbReference>
<comment type="function">
    <text evidence="6">RNaseP catalyzes the removal of the 5'-leader sequence from pre-tRNA to produce the mature 5'-terminus. It can also cleave other RNA substrates such as 4.5S RNA. The protein component plays an auxiliary but essential role in vivo by binding to the 5'-leader sequence and broadening the substrate specificity of the ribozyme.</text>
</comment>
<dbReference type="InterPro" id="IPR020568">
    <property type="entry name" value="Ribosomal_Su5_D2-typ_SF"/>
</dbReference>
<dbReference type="AlphaFoldDB" id="A0A832H4G0"/>
<reference evidence="8" key="1">
    <citation type="journal article" date="2020" name="mSystems">
        <title>Genome- and Community-Level Interaction Insights into Carbon Utilization and Element Cycling Functions of Hydrothermarchaeota in Hydrothermal Sediment.</title>
        <authorList>
            <person name="Zhou Z."/>
            <person name="Liu Y."/>
            <person name="Xu W."/>
            <person name="Pan J."/>
            <person name="Luo Z.H."/>
            <person name="Li M."/>
        </authorList>
    </citation>
    <scope>NUCLEOTIDE SEQUENCE [LARGE SCALE GENOMIC DNA]</scope>
    <source>
        <strain evidence="8">SpSt-402</strain>
    </source>
</reference>
<accession>A0A832H4G0</accession>
<protein>
    <recommendedName>
        <fullName evidence="6 7">Ribonuclease P protein component</fullName>
        <shortName evidence="6">RNase P protein</shortName>
        <shortName evidence="6">RNaseP protein</shortName>
        <ecNumber evidence="6 7">3.1.26.5</ecNumber>
    </recommendedName>
    <alternativeName>
        <fullName evidence="6">Protein C5</fullName>
    </alternativeName>
</protein>
<comment type="caution">
    <text evidence="8">The sequence shown here is derived from an EMBL/GenBank/DDBJ whole genome shotgun (WGS) entry which is preliminary data.</text>
</comment>
<evidence type="ECO:0000256" key="1">
    <source>
        <dbReference type="ARBA" id="ARBA00022694"/>
    </source>
</evidence>
<dbReference type="Gene3D" id="3.30.230.10">
    <property type="match status" value="1"/>
</dbReference>
<evidence type="ECO:0000256" key="5">
    <source>
        <dbReference type="ARBA" id="ARBA00022884"/>
    </source>
</evidence>
<evidence type="ECO:0000256" key="6">
    <source>
        <dbReference type="HAMAP-Rule" id="MF_00227"/>
    </source>
</evidence>
<dbReference type="Pfam" id="PF00825">
    <property type="entry name" value="Ribonuclease_P"/>
    <property type="match status" value="1"/>
</dbReference>
<dbReference type="GO" id="GO:0000049">
    <property type="term" value="F:tRNA binding"/>
    <property type="evidence" value="ECO:0007669"/>
    <property type="project" value="UniProtKB-UniRule"/>
</dbReference>
<dbReference type="EC" id="3.1.26.5" evidence="6 7"/>
<sequence length="140" mass="16036">MGLPKAHRLKHRDDFNRIYQRGRRFKADHLTLRLIQRIGTKRSSSKNGCLQAGTEVELPTRIGVSISVKVDKRAVVRNRIRRQIQAIFRQLLPRLCPNLDLLIVAHPEAVQCDYFQFLQELEQLLVDAEVLNGDPGGCVL</sequence>
<dbReference type="GO" id="GO:0042781">
    <property type="term" value="F:3'-tRNA processing endoribonuclease activity"/>
    <property type="evidence" value="ECO:0007669"/>
    <property type="project" value="TreeGrafter"/>
</dbReference>
<proteinExistence type="inferred from homology"/>
<dbReference type="GO" id="GO:0004526">
    <property type="term" value="F:ribonuclease P activity"/>
    <property type="evidence" value="ECO:0007669"/>
    <property type="project" value="UniProtKB-UniRule"/>
</dbReference>
<keyword evidence="4 6" id="KW-0378">Hydrolase</keyword>
<name>A0A832H4G0_9CYAN</name>
<dbReference type="HAMAP" id="MF_00227">
    <property type="entry name" value="RNase_P"/>
    <property type="match status" value="1"/>
</dbReference>
<dbReference type="InterPro" id="IPR014721">
    <property type="entry name" value="Ribsml_uS5_D2-typ_fold_subgr"/>
</dbReference>
<dbReference type="PANTHER" id="PTHR33992">
    <property type="entry name" value="RIBONUCLEASE P PROTEIN COMPONENT"/>
    <property type="match status" value="1"/>
</dbReference>
<keyword evidence="2 6" id="KW-0540">Nuclease</keyword>
<evidence type="ECO:0000256" key="4">
    <source>
        <dbReference type="ARBA" id="ARBA00022801"/>
    </source>
</evidence>
<keyword evidence="1 6" id="KW-0819">tRNA processing</keyword>
<comment type="subunit">
    <text evidence="6">Consists of a catalytic RNA component (M1 or rnpB) and a protein subunit.</text>
</comment>
<organism evidence="8">
    <name type="scientific">Oscillatoriales cyanobacterium SpSt-402</name>
    <dbReference type="NCBI Taxonomy" id="2282168"/>
    <lineage>
        <taxon>Bacteria</taxon>
        <taxon>Bacillati</taxon>
        <taxon>Cyanobacteriota</taxon>
        <taxon>Cyanophyceae</taxon>
        <taxon>Oscillatoriophycideae</taxon>
        <taxon>Oscillatoriales</taxon>
    </lineage>
</organism>
<dbReference type="GO" id="GO:0030677">
    <property type="term" value="C:ribonuclease P complex"/>
    <property type="evidence" value="ECO:0007669"/>
    <property type="project" value="TreeGrafter"/>
</dbReference>
<dbReference type="PANTHER" id="PTHR33992:SF1">
    <property type="entry name" value="RIBONUCLEASE P PROTEIN COMPONENT"/>
    <property type="match status" value="1"/>
</dbReference>
<dbReference type="SUPFAM" id="SSF54211">
    <property type="entry name" value="Ribosomal protein S5 domain 2-like"/>
    <property type="match status" value="1"/>
</dbReference>
<evidence type="ECO:0000256" key="7">
    <source>
        <dbReference type="NCBIfam" id="TIGR00188"/>
    </source>
</evidence>
<keyword evidence="3 6" id="KW-0255">Endonuclease</keyword>
<comment type="similarity">
    <text evidence="6">Belongs to the RnpA family.</text>
</comment>
<gene>
    <name evidence="6" type="primary">rnpA</name>
    <name evidence="8" type="ORF">ENR47_10230</name>
</gene>
<evidence type="ECO:0000256" key="3">
    <source>
        <dbReference type="ARBA" id="ARBA00022759"/>
    </source>
</evidence>
<evidence type="ECO:0000256" key="2">
    <source>
        <dbReference type="ARBA" id="ARBA00022722"/>
    </source>
</evidence>
<dbReference type="InterPro" id="IPR000100">
    <property type="entry name" value="RNase_P"/>
</dbReference>
<comment type="catalytic activity">
    <reaction evidence="6">
        <text>Endonucleolytic cleavage of RNA, removing 5'-extranucleotides from tRNA precursor.</text>
        <dbReference type="EC" id="3.1.26.5"/>
    </reaction>
</comment>
<dbReference type="GO" id="GO:0001682">
    <property type="term" value="P:tRNA 5'-leader removal"/>
    <property type="evidence" value="ECO:0007669"/>
    <property type="project" value="UniProtKB-UniRule"/>
</dbReference>
<keyword evidence="5 6" id="KW-0694">RNA-binding</keyword>